<proteinExistence type="predicted"/>
<dbReference type="RefSeq" id="WP_394848424.1">
    <property type="nucleotide sequence ID" value="NZ_CP089982.1"/>
</dbReference>
<evidence type="ECO:0000313" key="4">
    <source>
        <dbReference type="Proteomes" id="UP001379533"/>
    </source>
</evidence>
<name>A0ABZ2KNA5_9BACT</name>
<feature type="chain" id="PRO_5047117763" description="Secreted protein" evidence="2">
    <location>
        <begin position="20"/>
        <end position="186"/>
    </location>
</feature>
<evidence type="ECO:0000313" key="3">
    <source>
        <dbReference type="EMBL" id="WXA97806.1"/>
    </source>
</evidence>
<gene>
    <name evidence="3" type="ORF">LZC95_13300</name>
</gene>
<evidence type="ECO:0008006" key="5">
    <source>
        <dbReference type="Google" id="ProtNLM"/>
    </source>
</evidence>
<sequence>MMTCRITLRILGGIACAFALIAGCSSTDSDPDPGQRGLDGQDVDGGASDGGGSMNDGAADTSTAPDAGKLDGGGGKPDAGGGRDAGTIDSGTDPVPVDAGNPGPTCTASSGDPACDPCLAEYCCAPAEKCRANPECNAIVECVQSKCAKGDNSCIYRCYTAHPRGQDDVTKMVQCLQANCSATCSL</sequence>
<keyword evidence="4" id="KW-1185">Reference proteome</keyword>
<evidence type="ECO:0000256" key="1">
    <source>
        <dbReference type="SAM" id="MobiDB-lite"/>
    </source>
</evidence>
<dbReference type="EMBL" id="CP089982">
    <property type="protein sequence ID" value="WXA97806.1"/>
    <property type="molecule type" value="Genomic_DNA"/>
</dbReference>
<accession>A0ABZ2KNA5</accession>
<dbReference type="PROSITE" id="PS51257">
    <property type="entry name" value="PROKAR_LIPOPROTEIN"/>
    <property type="match status" value="1"/>
</dbReference>
<organism evidence="3 4">
    <name type="scientific">Pendulispora brunnea</name>
    <dbReference type="NCBI Taxonomy" id="2905690"/>
    <lineage>
        <taxon>Bacteria</taxon>
        <taxon>Pseudomonadati</taxon>
        <taxon>Myxococcota</taxon>
        <taxon>Myxococcia</taxon>
        <taxon>Myxococcales</taxon>
        <taxon>Sorangiineae</taxon>
        <taxon>Pendulisporaceae</taxon>
        <taxon>Pendulispora</taxon>
    </lineage>
</organism>
<feature type="region of interest" description="Disordered" evidence="1">
    <location>
        <begin position="27"/>
        <end position="103"/>
    </location>
</feature>
<feature type="compositionally biased region" description="Low complexity" evidence="1">
    <location>
        <begin position="55"/>
        <end position="67"/>
    </location>
</feature>
<reference evidence="3 4" key="1">
    <citation type="submission" date="2021-12" db="EMBL/GenBank/DDBJ databases">
        <title>Discovery of the Pendulisporaceae a myxobacterial family with distinct sporulation behavior and unique specialized metabolism.</title>
        <authorList>
            <person name="Garcia R."/>
            <person name="Popoff A."/>
            <person name="Bader C.D."/>
            <person name="Loehr J."/>
            <person name="Walesch S."/>
            <person name="Walt C."/>
            <person name="Boldt J."/>
            <person name="Bunk B."/>
            <person name="Haeckl F.J.F.P.J."/>
            <person name="Gunesch A.P."/>
            <person name="Birkelbach J."/>
            <person name="Nuebel U."/>
            <person name="Pietschmann T."/>
            <person name="Bach T."/>
            <person name="Mueller R."/>
        </authorList>
    </citation>
    <scope>NUCLEOTIDE SEQUENCE [LARGE SCALE GENOMIC DNA]</scope>
    <source>
        <strain evidence="3 4">MSr12523</strain>
    </source>
</reference>
<feature type="compositionally biased region" description="Gly residues" evidence="1">
    <location>
        <begin position="70"/>
        <end position="84"/>
    </location>
</feature>
<evidence type="ECO:0000256" key="2">
    <source>
        <dbReference type="SAM" id="SignalP"/>
    </source>
</evidence>
<protein>
    <recommendedName>
        <fullName evidence="5">Secreted protein</fullName>
    </recommendedName>
</protein>
<feature type="signal peptide" evidence="2">
    <location>
        <begin position="1"/>
        <end position="19"/>
    </location>
</feature>
<keyword evidence="2" id="KW-0732">Signal</keyword>
<dbReference type="Proteomes" id="UP001379533">
    <property type="component" value="Chromosome"/>
</dbReference>